<dbReference type="InterPro" id="IPR001628">
    <property type="entry name" value="Znf_hrmn_rcpt"/>
</dbReference>
<dbReference type="PANTHER" id="PTHR46587:SF6">
    <property type="entry name" value="NUCLEAR HORMONE RECEPTOR FAMILY"/>
    <property type="match status" value="1"/>
</dbReference>
<evidence type="ECO:0000256" key="9">
    <source>
        <dbReference type="SAM" id="MobiDB-lite"/>
    </source>
</evidence>
<proteinExistence type="predicted"/>
<evidence type="ECO:0000256" key="8">
    <source>
        <dbReference type="ARBA" id="ARBA00023242"/>
    </source>
</evidence>
<organism evidence="11 12">
    <name type="scientific">Diploscapter pachys</name>
    <dbReference type="NCBI Taxonomy" id="2018661"/>
    <lineage>
        <taxon>Eukaryota</taxon>
        <taxon>Metazoa</taxon>
        <taxon>Ecdysozoa</taxon>
        <taxon>Nematoda</taxon>
        <taxon>Chromadorea</taxon>
        <taxon>Rhabditida</taxon>
        <taxon>Rhabditina</taxon>
        <taxon>Rhabditomorpha</taxon>
        <taxon>Rhabditoidea</taxon>
        <taxon>Rhabditidae</taxon>
        <taxon>Diploscapter</taxon>
    </lineage>
</organism>
<accession>A0A2A2L9G8</accession>
<feature type="domain" description="NR LBD" evidence="10">
    <location>
        <begin position="14"/>
        <end position="263"/>
    </location>
</feature>
<dbReference type="SUPFAM" id="SSF48508">
    <property type="entry name" value="Nuclear receptor ligand-binding domain"/>
    <property type="match status" value="1"/>
</dbReference>
<reference evidence="11 12" key="1">
    <citation type="journal article" date="2017" name="Curr. Biol.">
        <title>Genome architecture and evolution of a unichromosomal asexual nematode.</title>
        <authorList>
            <person name="Fradin H."/>
            <person name="Zegar C."/>
            <person name="Gutwein M."/>
            <person name="Lucas J."/>
            <person name="Kovtun M."/>
            <person name="Corcoran D."/>
            <person name="Baugh L.R."/>
            <person name="Kiontke K."/>
            <person name="Gunsalus K."/>
            <person name="Fitch D.H."/>
            <person name="Piano F."/>
        </authorList>
    </citation>
    <scope>NUCLEOTIDE SEQUENCE [LARGE SCALE GENOMIC DNA]</scope>
    <source>
        <strain evidence="11">PF1309</strain>
    </source>
</reference>
<sequence>MSDTTLTSSESPSSASDQMEALRTGESSSDKDVKRLCRRCRYERCLEIGMKEEALHPKRDAIGSRRSNVNAHSKTSLTRRFCFRYTIIEHGLYTSQMPSHENVWFLSDRTCLIRDFIDIPEEIKRYLTTKIIEEQRLLLPLTTMLIVEVAQPLRRLKLRPIEVAALKILMLLKPTLLFESYKSIATSEDLHILYEVRNLVLRGLHAFYESIEEDEIERRIGDVLMLLGGIEVCAAQTLEEMHLLHVFNICNFDSETIDAVFGVPSKDDLPMTVDERDERLSSNSSLSIK</sequence>
<keyword evidence="6" id="KW-0804">Transcription</keyword>
<keyword evidence="1" id="KW-0479">Metal-binding</keyword>
<keyword evidence="8" id="KW-0539">Nucleus</keyword>
<evidence type="ECO:0000256" key="2">
    <source>
        <dbReference type="ARBA" id="ARBA00022771"/>
    </source>
</evidence>
<evidence type="ECO:0000256" key="6">
    <source>
        <dbReference type="ARBA" id="ARBA00023163"/>
    </source>
</evidence>
<keyword evidence="4" id="KW-0805">Transcription regulation</keyword>
<evidence type="ECO:0000256" key="1">
    <source>
        <dbReference type="ARBA" id="ARBA00022723"/>
    </source>
</evidence>
<dbReference type="GO" id="GO:0003700">
    <property type="term" value="F:DNA-binding transcription factor activity"/>
    <property type="evidence" value="ECO:0007669"/>
    <property type="project" value="InterPro"/>
</dbReference>
<dbReference type="GO" id="GO:0043565">
    <property type="term" value="F:sequence-specific DNA binding"/>
    <property type="evidence" value="ECO:0007669"/>
    <property type="project" value="InterPro"/>
</dbReference>
<dbReference type="InterPro" id="IPR035500">
    <property type="entry name" value="NHR-like_dom_sf"/>
</dbReference>
<keyword evidence="2" id="KW-0863">Zinc-finger</keyword>
<dbReference type="Pfam" id="PF00105">
    <property type="entry name" value="zf-C4"/>
    <property type="match status" value="1"/>
</dbReference>
<evidence type="ECO:0000256" key="4">
    <source>
        <dbReference type="ARBA" id="ARBA00023015"/>
    </source>
</evidence>
<dbReference type="SMART" id="SM00430">
    <property type="entry name" value="HOLI"/>
    <property type="match status" value="1"/>
</dbReference>
<dbReference type="SUPFAM" id="SSF57716">
    <property type="entry name" value="Glucocorticoid receptor-like (DNA-binding domain)"/>
    <property type="match status" value="1"/>
</dbReference>
<keyword evidence="7" id="KW-0675">Receptor</keyword>
<name>A0A2A2L9G8_9BILA</name>
<evidence type="ECO:0000259" key="10">
    <source>
        <dbReference type="PROSITE" id="PS51843"/>
    </source>
</evidence>
<dbReference type="InterPro" id="IPR000536">
    <property type="entry name" value="Nucl_hrmn_rcpt_lig-bd"/>
</dbReference>
<evidence type="ECO:0000313" key="12">
    <source>
        <dbReference type="Proteomes" id="UP000218231"/>
    </source>
</evidence>
<dbReference type="EMBL" id="LIAE01007015">
    <property type="protein sequence ID" value="PAV82921.1"/>
    <property type="molecule type" value="Genomic_DNA"/>
</dbReference>
<keyword evidence="12" id="KW-1185">Reference proteome</keyword>
<dbReference type="PROSITE" id="PS51843">
    <property type="entry name" value="NR_LBD"/>
    <property type="match status" value="1"/>
</dbReference>
<dbReference type="GO" id="GO:0008270">
    <property type="term" value="F:zinc ion binding"/>
    <property type="evidence" value="ECO:0007669"/>
    <property type="project" value="UniProtKB-KW"/>
</dbReference>
<dbReference type="InterPro" id="IPR013088">
    <property type="entry name" value="Znf_NHR/GATA"/>
</dbReference>
<gene>
    <name evidence="11" type="ORF">WR25_06344</name>
</gene>
<feature type="compositionally biased region" description="Low complexity" evidence="9">
    <location>
        <begin position="1"/>
        <end position="16"/>
    </location>
</feature>
<evidence type="ECO:0000313" key="11">
    <source>
        <dbReference type="EMBL" id="PAV82921.1"/>
    </source>
</evidence>
<keyword evidence="5" id="KW-0238">DNA-binding</keyword>
<dbReference type="PANTHER" id="PTHR46587">
    <property type="entry name" value="NUCLEAR HORMONE RECEPTOR FAMILY"/>
    <property type="match status" value="1"/>
</dbReference>
<evidence type="ECO:0000256" key="7">
    <source>
        <dbReference type="ARBA" id="ARBA00023170"/>
    </source>
</evidence>
<protein>
    <recommendedName>
        <fullName evidence="10">NR LBD domain-containing protein</fullName>
    </recommendedName>
</protein>
<evidence type="ECO:0000256" key="3">
    <source>
        <dbReference type="ARBA" id="ARBA00022833"/>
    </source>
</evidence>
<dbReference type="Gene3D" id="3.30.50.10">
    <property type="entry name" value="Erythroid Transcription Factor GATA-1, subunit A"/>
    <property type="match status" value="1"/>
</dbReference>
<comment type="caution">
    <text evidence="11">The sequence shown here is derived from an EMBL/GenBank/DDBJ whole genome shotgun (WGS) entry which is preliminary data.</text>
</comment>
<keyword evidence="3" id="KW-0862">Zinc</keyword>
<dbReference type="OrthoDB" id="5783820at2759"/>
<dbReference type="Pfam" id="PF00104">
    <property type="entry name" value="Hormone_recep"/>
    <property type="match status" value="1"/>
</dbReference>
<evidence type="ECO:0000256" key="5">
    <source>
        <dbReference type="ARBA" id="ARBA00023125"/>
    </source>
</evidence>
<dbReference type="STRING" id="2018661.A0A2A2L9G8"/>
<dbReference type="Gene3D" id="1.10.565.10">
    <property type="entry name" value="Retinoid X Receptor"/>
    <property type="match status" value="1"/>
</dbReference>
<dbReference type="Proteomes" id="UP000218231">
    <property type="component" value="Unassembled WGS sequence"/>
</dbReference>
<feature type="region of interest" description="Disordered" evidence="9">
    <location>
        <begin position="1"/>
        <end position="27"/>
    </location>
</feature>
<dbReference type="AlphaFoldDB" id="A0A2A2L9G8"/>